<keyword evidence="3" id="KW-1185">Reference proteome</keyword>
<evidence type="ECO:0000313" key="3">
    <source>
        <dbReference type="Proteomes" id="UP000663879"/>
    </source>
</evidence>
<dbReference type="Proteomes" id="UP000663879">
    <property type="component" value="Unassembled WGS sequence"/>
</dbReference>
<dbReference type="AlphaFoldDB" id="A0A813TK88"/>
<feature type="compositionally biased region" description="Low complexity" evidence="1">
    <location>
        <begin position="263"/>
        <end position="283"/>
    </location>
</feature>
<protein>
    <submittedName>
        <fullName evidence="2">Uncharacterized protein</fullName>
    </submittedName>
</protein>
<feature type="region of interest" description="Disordered" evidence="1">
    <location>
        <begin position="1"/>
        <end position="34"/>
    </location>
</feature>
<dbReference type="OrthoDB" id="10534225at2759"/>
<proteinExistence type="predicted"/>
<gene>
    <name evidence="2" type="ORF">OXX778_LOCUS6950</name>
</gene>
<evidence type="ECO:0000256" key="1">
    <source>
        <dbReference type="SAM" id="MobiDB-lite"/>
    </source>
</evidence>
<accession>A0A813TK88</accession>
<evidence type="ECO:0000313" key="2">
    <source>
        <dbReference type="EMBL" id="CAF0810566.1"/>
    </source>
</evidence>
<sequence length="312" mass="35374">MENTLDEAAAQVTEAKTESGEWDPFSTQEERSDGNWADFGARTQAQDVGVSDEWADFVETPKQTPINPLLSLIENFLNSKNEINFCEKSIPEKELNLNCDSTWNELKKYTSINDESISLKFKWSLSNLEDEYLKSLNLQRQIPQAPIRKPNNNFMLSTEILQPIKIDLTNTNSDVINEIQISDENHVNTDPVNEITTSTLNIDLSFFESNQEPNDVIDQDSKSKTYLNKLLTEIYANNNTNGSLINGLESKDDDLNSDKKSITSVTSNHSTRSNSSSSRRLNQSSIKLEPHNLEKQFNIISLSDLNNQNIYP</sequence>
<feature type="compositionally biased region" description="Basic and acidic residues" evidence="1">
    <location>
        <begin position="250"/>
        <end position="261"/>
    </location>
</feature>
<dbReference type="EMBL" id="CAJNOC010000859">
    <property type="protein sequence ID" value="CAF0810566.1"/>
    <property type="molecule type" value="Genomic_DNA"/>
</dbReference>
<name>A0A813TK88_9BILA</name>
<feature type="region of interest" description="Disordered" evidence="1">
    <location>
        <begin position="250"/>
        <end position="283"/>
    </location>
</feature>
<reference evidence="2" key="1">
    <citation type="submission" date="2021-02" db="EMBL/GenBank/DDBJ databases">
        <authorList>
            <person name="Nowell W R."/>
        </authorList>
    </citation>
    <scope>NUCLEOTIDE SEQUENCE</scope>
    <source>
        <strain evidence="2">Ploen Becks lab</strain>
    </source>
</reference>
<comment type="caution">
    <text evidence="2">The sequence shown here is derived from an EMBL/GenBank/DDBJ whole genome shotgun (WGS) entry which is preliminary data.</text>
</comment>
<organism evidence="2 3">
    <name type="scientific">Brachionus calyciflorus</name>
    <dbReference type="NCBI Taxonomy" id="104777"/>
    <lineage>
        <taxon>Eukaryota</taxon>
        <taxon>Metazoa</taxon>
        <taxon>Spiralia</taxon>
        <taxon>Gnathifera</taxon>
        <taxon>Rotifera</taxon>
        <taxon>Eurotatoria</taxon>
        <taxon>Monogononta</taxon>
        <taxon>Pseudotrocha</taxon>
        <taxon>Ploima</taxon>
        <taxon>Brachionidae</taxon>
        <taxon>Brachionus</taxon>
    </lineage>
</organism>